<dbReference type="AlphaFoldDB" id="A0A1W2G6C3"/>
<accession>A0A1W2G6C3</accession>
<protein>
    <submittedName>
        <fullName evidence="7">Lysylphosphatidylglycerol synthase TM region</fullName>
    </submittedName>
</protein>
<evidence type="ECO:0000256" key="3">
    <source>
        <dbReference type="ARBA" id="ARBA00022692"/>
    </source>
</evidence>
<dbReference type="RefSeq" id="WP_084370842.1">
    <property type="nucleotide sequence ID" value="NZ_FWYF01000001.1"/>
</dbReference>
<keyword evidence="8" id="KW-1185">Reference proteome</keyword>
<keyword evidence="5 6" id="KW-0472">Membrane</keyword>
<feature type="transmembrane region" description="Helical" evidence="6">
    <location>
        <begin position="287"/>
        <end position="305"/>
    </location>
</feature>
<feature type="transmembrane region" description="Helical" evidence="6">
    <location>
        <begin position="163"/>
        <end position="185"/>
    </location>
</feature>
<gene>
    <name evidence="7" type="ORF">SAMN04488029_0505</name>
</gene>
<dbReference type="STRING" id="692418.SAMN04488029_0505"/>
<dbReference type="Proteomes" id="UP000192472">
    <property type="component" value="Unassembled WGS sequence"/>
</dbReference>
<sequence length="312" mass="34883">MIRALVNYNSSWGRAIWLLWSWVLPAVILGVVIFKLVDGAESIDLIKSVHVKNMMGLILCLALLPLNIGFESWKWQYILKPIEEKSLWNCSKIILTGKSLNVISPFGIGDGFSRYVGLCKGSRNQIFSGLAVDRFSQMLPTLVFGVKSVLFLLGKGLEIPFGIIWTSSLMSGVLVASIVCGLFVFKSRIKNYLFLIGKLRSTSVLKILMISVGRYLIFVLQFYFIFWALGSVLPVKIILLGIAWIFLVKTIWPNMSVLGDLVKRGVSATLFFSFFTSDLSLVLMASFLVWVINIVLPAVTGLFFVSDLKKSF</sequence>
<dbReference type="Pfam" id="PF03706">
    <property type="entry name" value="LPG_synthase_TM"/>
    <property type="match status" value="1"/>
</dbReference>
<keyword evidence="2" id="KW-1003">Cell membrane</keyword>
<dbReference type="InterPro" id="IPR022791">
    <property type="entry name" value="L-PG_synthase/AglD"/>
</dbReference>
<feature type="transmembrane region" description="Helical" evidence="6">
    <location>
        <begin position="205"/>
        <end position="226"/>
    </location>
</feature>
<dbReference type="EMBL" id="FWYF01000001">
    <property type="protein sequence ID" value="SMD32163.1"/>
    <property type="molecule type" value="Genomic_DNA"/>
</dbReference>
<feature type="transmembrane region" description="Helical" evidence="6">
    <location>
        <begin position="12"/>
        <end position="34"/>
    </location>
</feature>
<name>A0A1W2G6C3_REIFA</name>
<proteinExistence type="predicted"/>
<evidence type="ECO:0000313" key="8">
    <source>
        <dbReference type="Proteomes" id="UP000192472"/>
    </source>
</evidence>
<evidence type="ECO:0000256" key="4">
    <source>
        <dbReference type="ARBA" id="ARBA00022989"/>
    </source>
</evidence>
<evidence type="ECO:0000256" key="1">
    <source>
        <dbReference type="ARBA" id="ARBA00004651"/>
    </source>
</evidence>
<evidence type="ECO:0000313" key="7">
    <source>
        <dbReference type="EMBL" id="SMD32163.1"/>
    </source>
</evidence>
<evidence type="ECO:0000256" key="5">
    <source>
        <dbReference type="ARBA" id="ARBA00023136"/>
    </source>
</evidence>
<keyword evidence="4 6" id="KW-1133">Transmembrane helix</keyword>
<keyword evidence="3 6" id="KW-0812">Transmembrane</keyword>
<evidence type="ECO:0000256" key="2">
    <source>
        <dbReference type="ARBA" id="ARBA00022475"/>
    </source>
</evidence>
<dbReference type="OrthoDB" id="1121314at2"/>
<feature type="transmembrane region" description="Helical" evidence="6">
    <location>
        <begin position="232"/>
        <end position="252"/>
    </location>
</feature>
<feature type="transmembrane region" description="Helical" evidence="6">
    <location>
        <begin position="54"/>
        <end position="70"/>
    </location>
</feature>
<organism evidence="7 8">
    <name type="scientific">Reichenbachiella faecimaris</name>
    <dbReference type="NCBI Taxonomy" id="692418"/>
    <lineage>
        <taxon>Bacteria</taxon>
        <taxon>Pseudomonadati</taxon>
        <taxon>Bacteroidota</taxon>
        <taxon>Cytophagia</taxon>
        <taxon>Cytophagales</taxon>
        <taxon>Reichenbachiellaceae</taxon>
        <taxon>Reichenbachiella</taxon>
    </lineage>
</organism>
<reference evidence="7 8" key="1">
    <citation type="submission" date="2017-04" db="EMBL/GenBank/DDBJ databases">
        <authorList>
            <person name="Afonso C.L."/>
            <person name="Miller P.J."/>
            <person name="Scott M.A."/>
            <person name="Spackman E."/>
            <person name="Goraichik I."/>
            <person name="Dimitrov K.M."/>
            <person name="Suarez D.L."/>
            <person name="Swayne D.E."/>
        </authorList>
    </citation>
    <scope>NUCLEOTIDE SEQUENCE [LARGE SCALE GENOMIC DNA]</scope>
    <source>
        <strain evidence="7 8">DSM 26133</strain>
    </source>
</reference>
<comment type="subcellular location">
    <subcellularLocation>
        <location evidence="1">Cell membrane</location>
        <topology evidence="1">Multi-pass membrane protein</topology>
    </subcellularLocation>
</comment>
<evidence type="ECO:0000256" key="6">
    <source>
        <dbReference type="SAM" id="Phobius"/>
    </source>
</evidence>
<dbReference type="GO" id="GO:0005886">
    <property type="term" value="C:plasma membrane"/>
    <property type="evidence" value="ECO:0007669"/>
    <property type="project" value="UniProtKB-SubCell"/>
</dbReference>